<dbReference type="Gene3D" id="1.10.238.10">
    <property type="entry name" value="EF-hand"/>
    <property type="match status" value="1"/>
</dbReference>
<dbReference type="SUPFAM" id="SSF47473">
    <property type="entry name" value="EF-hand"/>
    <property type="match status" value="1"/>
</dbReference>
<accession>A0A4Q7KX15</accession>
<proteinExistence type="predicted"/>
<dbReference type="SMART" id="SM00054">
    <property type="entry name" value="EFh"/>
    <property type="match status" value="2"/>
</dbReference>
<evidence type="ECO:0000313" key="2">
    <source>
        <dbReference type="EMBL" id="RZS41156.1"/>
    </source>
</evidence>
<dbReference type="InterPro" id="IPR018247">
    <property type="entry name" value="EF_Hand_1_Ca_BS"/>
</dbReference>
<evidence type="ECO:0000259" key="1">
    <source>
        <dbReference type="PROSITE" id="PS50222"/>
    </source>
</evidence>
<dbReference type="Proteomes" id="UP000294257">
    <property type="component" value="Unassembled WGS sequence"/>
</dbReference>
<dbReference type="OrthoDB" id="4563420at2"/>
<dbReference type="EMBL" id="SGWQ01000003">
    <property type="protein sequence ID" value="RZS41156.1"/>
    <property type="molecule type" value="Genomic_DNA"/>
</dbReference>
<reference evidence="2 3" key="1">
    <citation type="submission" date="2019-02" db="EMBL/GenBank/DDBJ databases">
        <title>Genomic Encyclopedia of Type Strains, Phase IV (KMG-IV): sequencing the most valuable type-strain genomes for metagenomic binning, comparative biology and taxonomic classification.</title>
        <authorList>
            <person name="Goeker M."/>
        </authorList>
    </citation>
    <scope>NUCLEOTIDE SEQUENCE [LARGE SCALE GENOMIC DNA]</scope>
    <source>
        <strain evidence="2 3">DSM 101727</strain>
    </source>
</reference>
<keyword evidence="3" id="KW-1185">Reference proteome</keyword>
<dbReference type="PROSITE" id="PS00018">
    <property type="entry name" value="EF_HAND_1"/>
    <property type="match status" value="2"/>
</dbReference>
<dbReference type="InterPro" id="IPR011992">
    <property type="entry name" value="EF-hand-dom_pair"/>
</dbReference>
<gene>
    <name evidence="2" type="ORF">EV193_103476</name>
</gene>
<organism evidence="2 3">
    <name type="scientific">Herbihabitans rhizosphaerae</name>
    <dbReference type="NCBI Taxonomy" id="1872711"/>
    <lineage>
        <taxon>Bacteria</taxon>
        <taxon>Bacillati</taxon>
        <taxon>Actinomycetota</taxon>
        <taxon>Actinomycetes</taxon>
        <taxon>Pseudonocardiales</taxon>
        <taxon>Pseudonocardiaceae</taxon>
        <taxon>Herbihabitans</taxon>
    </lineage>
</organism>
<evidence type="ECO:0000313" key="3">
    <source>
        <dbReference type="Proteomes" id="UP000294257"/>
    </source>
</evidence>
<feature type="domain" description="EF-hand" evidence="1">
    <location>
        <begin position="39"/>
        <end position="74"/>
    </location>
</feature>
<dbReference type="PROSITE" id="PS50222">
    <property type="entry name" value="EF_HAND_2"/>
    <property type="match status" value="2"/>
</dbReference>
<dbReference type="GO" id="GO:0005509">
    <property type="term" value="F:calcium ion binding"/>
    <property type="evidence" value="ECO:0007669"/>
    <property type="project" value="InterPro"/>
</dbReference>
<dbReference type="Pfam" id="PF13499">
    <property type="entry name" value="EF-hand_7"/>
    <property type="match status" value="1"/>
</dbReference>
<dbReference type="AlphaFoldDB" id="A0A4Q7KX15"/>
<dbReference type="InterPro" id="IPR002048">
    <property type="entry name" value="EF_hand_dom"/>
</dbReference>
<sequence length="74" mass="8086">MASSDQFIEEQFKALDVDGDGLVTIDEFQFALTAIGETVTDEELRAIFGDADGDANGRITLAEFTEAWHRSESA</sequence>
<comment type="caution">
    <text evidence="2">The sequence shown here is derived from an EMBL/GenBank/DDBJ whole genome shotgun (WGS) entry which is preliminary data.</text>
</comment>
<name>A0A4Q7KX15_9PSEU</name>
<dbReference type="CDD" id="cd00051">
    <property type="entry name" value="EFh"/>
    <property type="match status" value="1"/>
</dbReference>
<protein>
    <submittedName>
        <fullName evidence="2">Calmodulin</fullName>
    </submittedName>
</protein>
<feature type="domain" description="EF-hand" evidence="1">
    <location>
        <begin position="3"/>
        <end position="38"/>
    </location>
</feature>
<dbReference type="RefSeq" id="WP_130344108.1">
    <property type="nucleotide sequence ID" value="NZ_SGWQ01000003.1"/>
</dbReference>